<evidence type="ECO:0000313" key="6">
    <source>
        <dbReference type="Proteomes" id="UP000614601"/>
    </source>
</evidence>
<dbReference type="Pfam" id="PF05648">
    <property type="entry name" value="PEX11"/>
    <property type="match status" value="1"/>
</dbReference>
<keyword evidence="4" id="KW-0812">Transmembrane</keyword>
<dbReference type="PANTHER" id="PTHR20990:SF1">
    <property type="entry name" value="PEROXISOMAL MEMBRANE PROTEIN 11C"/>
    <property type="match status" value="1"/>
</dbReference>
<gene>
    <name evidence="5" type="ORF">BOKJ2_LOCUS27</name>
</gene>
<evidence type="ECO:0000256" key="4">
    <source>
        <dbReference type="SAM" id="Phobius"/>
    </source>
</evidence>
<keyword evidence="1 4" id="KW-0472">Membrane</keyword>
<evidence type="ECO:0000256" key="2">
    <source>
        <dbReference type="ARBA" id="ARBA00023140"/>
    </source>
</evidence>
<comment type="caution">
    <text evidence="5">The sequence shown here is derived from an EMBL/GenBank/DDBJ whole genome shotgun (WGS) entry which is preliminary data.</text>
</comment>
<dbReference type="GO" id="GO:0005778">
    <property type="term" value="C:peroxisomal membrane"/>
    <property type="evidence" value="ECO:0007669"/>
    <property type="project" value="UniProtKB-SubCell"/>
</dbReference>
<dbReference type="Proteomes" id="UP000783686">
    <property type="component" value="Unassembled WGS sequence"/>
</dbReference>
<keyword evidence="2" id="KW-0576">Peroxisome</keyword>
<organism evidence="5 6">
    <name type="scientific">Bursaphelenchus okinawaensis</name>
    <dbReference type="NCBI Taxonomy" id="465554"/>
    <lineage>
        <taxon>Eukaryota</taxon>
        <taxon>Metazoa</taxon>
        <taxon>Ecdysozoa</taxon>
        <taxon>Nematoda</taxon>
        <taxon>Chromadorea</taxon>
        <taxon>Rhabditida</taxon>
        <taxon>Tylenchina</taxon>
        <taxon>Tylenchomorpha</taxon>
        <taxon>Aphelenchoidea</taxon>
        <taxon>Aphelenchoididae</taxon>
        <taxon>Bursaphelenchus</taxon>
    </lineage>
</organism>
<evidence type="ECO:0008006" key="7">
    <source>
        <dbReference type="Google" id="ProtNLM"/>
    </source>
</evidence>
<feature type="transmembrane region" description="Helical" evidence="4">
    <location>
        <begin position="174"/>
        <end position="197"/>
    </location>
</feature>
<evidence type="ECO:0000256" key="1">
    <source>
        <dbReference type="ARBA" id="ARBA00023136"/>
    </source>
</evidence>
<dbReference type="PANTHER" id="PTHR20990">
    <property type="entry name" value="PEROXISOMAL BIOGENESIS FACTOR 11"/>
    <property type="match status" value="1"/>
</dbReference>
<dbReference type="InterPro" id="IPR026510">
    <property type="entry name" value="PEX11C_met"/>
</dbReference>
<dbReference type="InterPro" id="IPR008733">
    <property type="entry name" value="PEX11"/>
</dbReference>
<name>A0A811JPW2_9BILA</name>
<reference evidence="5" key="1">
    <citation type="submission" date="2020-09" db="EMBL/GenBank/DDBJ databases">
        <authorList>
            <person name="Kikuchi T."/>
        </authorList>
    </citation>
    <scope>NUCLEOTIDE SEQUENCE</scope>
    <source>
        <strain evidence="5">SH1</strain>
    </source>
</reference>
<proteinExistence type="predicted"/>
<accession>A0A811JPW2</accession>
<dbReference type="EMBL" id="CAJFDH010000001">
    <property type="protein sequence ID" value="CAD5205343.1"/>
    <property type="molecule type" value="Genomic_DNA"/>
</dbReference>
<protein>
    <recommendedName>
        <fullName evidence="7">Peroxisomal membrane protein 11C</fullName>
    </recommendedName>
</protein>
<dbReference type="EMBL" id="CAJFCW020000001">
    <property type="protein sequence ID" value="CAG9076869.1"/>
    <property type="molecule type" value="Genomic_DNA"/>
</dbReference>
<dbReference type="Proteomes" id="UP000614601">
    <property type="component" value="Unassembled WGS sequence"/>
</dbReference>
<comment type="subcellular location">
    <subcellularLocation>
        <location evidence="3">Peroxisome membrane</location>
    </subcellularLocation>
</comment>
<keyword evidence="4" id="KW-1133">Transmembrane helix</keyword>
<feature type="transmembrane region" description="Helical" evidence="4">
    <location>
        <begin position="125"/>
        <end position="146"/>
    </location>
</feature>
<sequence>MSKQLPTIKEVIRVLSTYNGRDKVIRCLYFSLIIMSTKVASPEIAKQLFALAKELSKSRLIFRQLNIPSLFHSASKVPEDMEHTKDPIDSTLAGAVTYIFSVQNVIELLAYLSDHKLVNVDTGKWFRWALYLWVFAMFNGLIRLAWKLHQTNKRRERNEISEKTYEDITKNDRIAILGLGSDFIAGVGTLPINFLWAGKLSKGQHAAFSLIASVVGLYKCFQ</sequence>
<evidence type="ECO:0000313" key="5">
    <source>
        <dbReference type="EMBL" id="CAD5205343.1"/>
    </source>
</evidence>
<dbReference type="GO" id="GO:0016559">
    <property type="term" value="P:peroxisome fission"/>
    <property type="evidence" value="ECO:0007669"/>
    <property type="project" value="InterPro"/>
</dbReference>
<dbReference type="OrthoDB" id="10005898at2759"/>
<feature type="transmembrane region" description="Helical" evidence="4">
    <location>
        <begin position="91"/>
        <end position="113"/>
    </location>
</feature>
<keyword evidence="6" id="KW-1185">Reference proteome</keyword>
<evidence type="ECO:0000256" key="3">
    <source>
        <dbReference type="ARBA" id="ARBA00046271"/>
    </source>
</evidence>
<dbReference type="AlphaFoldDB" id="A0A811JPW2"/>